<dbReference type="RefSeq" id="WP_343333967.1">
    <property type="nucleotide sequence ID" value="NZ_JAPOHD010000027.1"/>
</dbReference>
<feature type="transmembrane region" description="Helical" evidence="1">
    <location>
        <begin position="20"/>
        <end position="45"/>
    </location>
</feature>
<dbReference type="Pfam" id="PF03806">
    <property type="entry name" value="ABG_transport"/>
    <property type="match status" value="1"/>
</dbReference>
<dbReference type="PANTHER" id="PTHR30282:SF0">
    <property type="entry name" value="P-AMINOBENZOYL-GLUTAMATE TRANSPORT PROTEIN"/>
    <property type="match status" value="1"/>
</dbReference>
<evidence type="ECO:0000313" key="2">
    <source>
        <dbReference type="EMBL" id="MCY1721588.1"/>
    </source>
</evidence>
<organism evidence="2 3">
    <name type="scientific">Draconibacterium aestuarii</name>
    <dbReference type="NCBI Taxonomy" id="2998507"/>
    <lineage>
        <taxon>Bacteria</taxon>
        <taxon>Pseudomonadati</taxon>
        <taxon>Bacteroidota</taxon>
        <taxon>Bacteroidia</taxon>
        <taxon>Marinilabiliales</taxon>
        <taxon>Prolixibacteraceae</taxon>
        <taxon>Draconibacterium</taxon>
    </lineage>
</organism>
<dbReference type="GO" id="GO:0015558">
    <property type="term" value="F:secondary active p-aminobenzoyl-glutamate transmembrane transporter activity"/>
    <property type="evidence" value="ECO:0007669"/>
    <property type="project" value="InterPro"/>
</dbReference>
<accession>A0A9X3J6L8</accession>
<evidence type="ECO:0000256" key="1">
    <source>
        <dbReference type="SAM" id="Phobius"/>
    </source>
</evidence>
<name>A0A9X3J6L8_9BACT</name>
<keyword evidence="3" id="KW-1185">Reference proteome</keyword>
<dbReference type="EMBL" id="JAPOHD010000027">
    <property type="protein sequence ID" value="MCY1721588.1"/>
    <property type="molecule type" value="Genomic_DNA"/>
</dbReference>
<dbReference type="GO" id="GO:1902604">
    <property type="term" value="P:p-aminobenzoyl-glutamate transmembrane transport"/>
    <property type="evidence" value="ECO:0007669"/>
    <property type="project" value="InterPro"/>
</dbReference>
<evidence type="ECO:0000313" key="3">
    <source>
        <dbReference type="Proteomes" id="UP001145087"/>
    </source>
</evidence>
<keyword evidence="1" id="KW-0812">Transmembrane</keyword>
<reference evidence="2" key="1">
    <citation type="submission" date="2022-11" db="EMBL/GenBank/DDBJ databases">
        <title>Marilongibacter aestuarii gen. nov., sp. nov., isolated from tidal flat sediment.</title>
        <authorList>
            <person name="Jiayan W."/>
        </authorList>
    </citation>
    <scope>NUCLEOTIDE SEQUENCE</scope>
    <source>
        <strain evidence="2">Z1-6</strain>
    </source>
</reference>
<proteinExistence type="predicted"/>
<dbReference type="InterPro" id="IPR004697">
    <property type="entry name" value="AbgT"/>
</dbReference>
<keyword evidence="1" id="KW-1133">Transmembrane helix</keyword>
<gene>
    <name evidence="2" type="ORF">OU798_14625</name>
</gene>
<protein>
    <submittedName>
        <fullName evidence="2">AbgT family transporter</fullName>
    </submittedName>
</protein>
<dbReference type="Proteomes" id="UP001145087">
    <property type="component" value="Unassembled WGS sequence"/>
</dbReference>
<keyword evidence="1" id="KW-0472">Membrane</keyword>
<dbReference type="AlphaFoldDB" id="A0A9X3J6L8"/>
<comment type="caution">
    <text evidence="2">The sequence shown here is derived from an EMBL/GenBank/DDBJ whole genome shotgun (WGS) entry which is preliminary data.</text>
</comment>
<dbReference type="PANTHER" id="PTHR30282">
    <property type="entry name" value="P-AMINOBENZOYL GLUTAMATE TRANSPORTER"/>
    <property type="match status" value="1"/>
</dbReference>
<sequence length="63" mass="7170">MLSYFVLIVPFMQKYDSRAGVGTIVSTMLSYPIAFLFGWAILLIIRMIFGMPIGPDSPLFYQM</sequence>